<dbReference type="InterPro" id="IPR003615">
    <property type="entry name" value="HNH_nuc"/>
</dbReference>
<feature type="domain" description="HNH nuclease" evidence="1">
    <location>
        <begin position="87"/>
        <end position="136"/>
    </location>
</feature>
<name>A0A9W6W6S3_9ACTN</name>
<dbReference type="CDD" id="cd00085">
    <property type="entry name" value="HNHc"/>
    <property type="match status" value="1"/>
</dbReference>
<sequence>MVSGIATSGIRPGRSANASAALVLNATYEPLCVVSVRRAAVLLLSDKAEAITHGEGYLQSHLQTIPIPSVVRLNKFVKVPHRRKVSLSRRAIFARDKWKCVYCGGPAETIDHVIPRSKGGAHIWENVVAACARCNHKKGDKTVREMGWRLAIVPAVPKGAAWRVLGHRTPDPRWELWLGARN</sequence>
<dbReference type="EMBL" id="BSTX01000001">
    <property type="protein sequence ID" value="GLZ75844.1"/>
    <property type="molecule type" value="Genomic_DNA"/>
</dbReference>
<organism evidence="2 3">
    <name type="scientific">Actinorhabdospora filicis</name>
    <dbReference type="NCBI Taxonomy" id="1785913"/>
    <lineage>
        <taxon>Bacteria</taxon>
        <taxon>Bacillati</taxon>
        <taxon>Actinomycetota</taxon>
        <taxon>Actinomycetes</taxon>
        <taxon>Micromonosporales</taxon>
        <taxon>Micromonosporaceae</taxon>
        <taxon>Actinorhabdospora</taxon>
    </lineage>
</organism>
<keyword evidence="2" id="KW-0378">Hydrolase</keyword>
<protein>
    <submittedName>
        <fullName evidence="2">HNH endonuclease</fullName>
    </submittedName>
</protein>
<dbReference type="InterPro" id="IPR029471">
    <property type="entry name" value="HNH_5"/>
</dbReference>
<accession>A0A9W6W6S3</accession>
<dbReference type="PANTHER" id="PTHR33877">
    <property type="entry name" value="SLL1193 PROTEIN"/>
    <property type="match status" value="1"/>
</dbReference>
<dbReference type="Gene3D" id="1.10.30.50">
    <property type="match status" value="1"/>
</dbReference>
<proteinExistence type="predicted"/>
<gene>
    <name evidence="2" type="ORF">Afil01_06510</name>
</gene>
<dbReference type="PANTHER" id="PTHR33877:SF2">
    <property type="entry name" value="OS07G0170200 PROTEIN"/>
    <property type="match status" value="1"/>
</dbReference>
<evidence type="ECO:0000313" key="2">
    <source>
        <dbReference type="EMBL" id="GLZ75844.1"/>
    </source>
</evidence>
<keyword evidence="2" id="KW-0255">Endonuclease</keyword>
<dbReference type="SMART" id="SM00507">
    <property type="entry name" value="HNHc"/>
    <property type="match status" value="1"/>
</dbReference>
<dbReference type="Proteomes" id="UP001165079">
    <property type="component" value="Unassembled WGS sequence"/>
</dbReference>
<comment type="caution">
    <text evidence="2">The sequence shown here is derived from an EMBL/GenBank/DDBJ whole genome shotgun (WGS) entry which is preliminary data.</text>
</comment>
<evidence type="ECO:0000313" key="3">
    <source>
        <dbReference type="Proteomes" id="UP001165079"/>
    </source>
</evidence>
<keyword evidence="2" id="KW-0540">Nuclease</keyword>
<dbReference type="Pfam" id="PF14279">
    <property type="entry name" value="HNH_5"/>
    <property type="match status" value="1"/>
</dbReference>
<dbReference type="InterPro" id="IPR052892">
    <property type="entry name" value="NA-targeting_endonuclease"/>
</dbReference>
<evidence type="ECO:0000259" key="1">
    <source>
        <dbReference type="SMART" id="SM00507"/>
    </source>
</evidence>
<dbReference type="AlphaFoldDB" id="A0A9W6W6S3"/>
<keyword evidence="3" id="KW-1185">Reference proteome</keyword>
<reference evidence="2" key="1">
    <citation type="submission" date="2023-03" db="EMBL/GenBank/DDBJ databases">
        <title>Actinorhabdospora filicis NBRC 111898.</title>
        <authorList>
            <person name="Ichikawa N."/>
            <person name="Sato H."/>
            <person name="Tonouchi N."/>
        </authorList>
    </citation>
    <scope>NUCLEOTIDE SEQUENCE</scope>
    <source>
        <strain evidence="2">NBRC 111898</strain>
    </source>
</reference>
<dbReference type="GO" id="GO:0004519">
    <property type="term" value="F:endonuclease activity"/>
    <property type="evidence" value="ECO:0007669"/>
    <property type="project" value="UniProtKB-KW"/>
</dbReference>